<dbReference type="PROSITE" id="PS50109">
    <property type="entry name" value="HIS_KIN"/>
    <property type="match status" value="1"/>
</dbReference>
<gene>
    <name evidence="10" type="ORF">LK12_11865</name>
</gene>
<keyword evidence="8" id="KW-0902">Two-component regulatory system</keyword>
<keyword evidence="7" id="KW-0067">ATP-binding</keyword>
<dbReference type="SUPFAM" id="SSF55785">
    <property type="entry name" value="PYP-like sensor domain (PAS domain)"/>
    <property type="match status" value="1"/>
</dbReference>
<evidence type="ECO:0000256" key="1">
    <source>
        <dbReference type="ARBA" id="ARBA00000085"/>
    </source>
</evidence>
<reference evidence="10 11" key="1">
    <citation type="submission" date="2014-10" db="EMBL/GenBank/DDBJ databases">
        <title>Genome sequence of Novosphingobium malaysiense MUSC 273(T).</title>
        <authorList>
            <person name="Lee L.-H."/>
        </authorList>
    </citation>
    <scope>NUCLEOTIDE SEQUENCE [LARGE SCALE GENOMIC DNA]</scope>
    <source>
        <strain evidence="10 11">MUSC 273</strain>
    </source>
</reference>
<dbReference type="CDD" id="cd00082">
    <property type="entry name" value="HisKA"/>
    <property type="match status" value="1"/>
</dbReference>
<name>A0A0B1ZK78_9SPHN</name>
<dbReference type="GO" id="GO:0006355">
    <property type="term" value="P:regulation of DNA-templated transcription"/>
    <property type="evidence" value="ECO:0007669"/>
    <property type="project" value="InterPro"/>
</dbReference>
<comment type="caution">
    <text evidence="10">The sequence shown here is derived from an EMBL/GenBank/DDBJ whole genome shotgun (WGS) entry which is preliminary data.</text>
</comment>
<dbReference type="Gene3D" id="3.30.450.20">
    <property type="entry name" value="PAS domain"/>
    <property type="match status" value="1"/>
</dbReference>
<evidence type="ECO:0000259" key="9">
    <source>
        <dbReference type="PROSITE" id="PS50109"/>
    </source>
</evidence>
<dbReference type="RefSeq" id="WP_039283871.1">
    <property type="nucleotide sequence ID" value="NZ_JTDI01000003.1"/>
</dbReference>
<dbReference type="CDD" id="cd00130">
    <property type="entry name" value="PAS"/>
    <property type="match status" value="1"/>
</dbReference>
<dbReference type="SMART" id="SM00387">
    <property type="entry name" value="HATPase_c"/>
    <property type="match status" value="1"/>
</dbReference>
<keyword evidence="3" id="KW-0597">Phosphoprotein</keyword>
<dbReference type="InterPro" id="IPR035965">
    <property type="entry name" value="PAS-like_dom_sf"/>
</dbReference>
<dbReference type="SUPFAM" id="SSF55874">
    <property type="entry name" value="ATPase domain of HSP90 chaperone/DNA topoisomerase II/histidine kinase"/>
    <property type="match status" value="1"/>
</dbReference>
<dbReference type="PRINTS" id="PR00344">
    <property type="entry name" value="BCTRLSENSOR"/>
</dbReference>
<comment type="catalytic activity">
    <reaction evidence="1">
        <text>ATP + protein L-histidine = ADP + protein N-phospho-L-histidine.</text>
        <dbReference type="EC" id="2.7.13.3"/>
    </reaction>
</comment>
<dbReference type="InterPro" id="IPR004358">
    <property type="entry name" value="Sig_transdc_His_kin-like_C"/>
</dbReference>
<dbReference type="InterPro" id="IPR005467">
    <property type="entry name" value="His_kinase_dom"/>
</dbReference>
<dbReference type="OrthoDB" id="9789238at2"/>
<dbReference type="Pfam" id="PF00989">
    <property type="entry name" value="PAS"/>
    <property type="match status" value="1"/>
</dbReference>
<evidence type="ECO:0000256" key="8">
    <source>
        <dbReference type="ARBA" id="ARBA00023012"/>
    </source>
</evidence>
<organism evidence="10 11">
    <name type="scientific">Novosphingobium malaysiense</name>
    <dbReference type="NCBI Taxonomy" id="1348853"/>
    <lineage>
        <taxon>Bacteria</taxon>
        <taxon>Pseudomonadati</taxon>
        <taxon>Pseudomonadota</taxon>
        <taxon>Alphaproteobacteria</taxon>
        <taxon>Sphingomonadales</taxon>
        <taxon>Sphingomonadaceae</taxon>
        <taxon>Novosphingobium</taxon>
    </lineage>
</organism>
<evidence type="ECO:0000313" key="10">
    <source>
        <dbReference type="EMBL" id="KHK91515.1"/>
    </source>
</evidence>
<evidence type="ECO:0000256" key="4">
    <source>
        <dbReference type="ARBA" id="ARBA00022679"/>
    </source>
</evidence>
<accession>A0A0B1ZK78</accession>
<dbReference type="Proteomes" id="UP000031057">
    <property type="component" value="Unassembled WGS sequence"/>
</dbReference>
<dbReference type="InterPro" id="IPR013767">
    <property type="entry name" value="PAS_fold"/>
</dbReference>
<evidence type="ECO:0000256" key="5">
    <source>
        <dbReference type="ARBA" id="ARBA00022741"/>
    </source>
</evidence>
<dbReference type="EC" id="2.7.13.3" evidence="2"/>
<dbReference type="InterPro" id="IPR003661">
    <property type="entry name" value="HisK_dim/P_dom"/>
</dbReference>
<dbReference type="GO" id="GO:0000155">
    <property type="term" value="F:phosphorelay sensor kinase activity"/>
    <property type="evidence" value="ECO:0007669"/>
    <property type="project" value="InterPro"/>
</dbReference>
<dbReference type="PANTHER" id="PTHR43065">
    <property type="entry name" value="SENSOR HISTIDINE KINASE"/>
    <property type="match status" value="1"/>
</dbReference>
<dbReference type="InterPro" id="IPR036097">
    <property type="entry name" value="HisK_dim/P_sf"/>
</dbReference>
<dbReference type="GO" id="GO:0005524">
    <property type="term" value="F:ATP binding"/>
    <property type="evidence" value="ECO:0007669"/>
    <property type="project" value="UniProtKB-KW"/>
</dbReference>
<dbReference type="SMART" id="SM00388">
    <property type="entry name" value="HisKA"/>
    <property type="match status" value="1"/>
</dbReference>
<dbReference type="Gene3D" id="1.10.287.130">
    <property type="match status" value="1"/>
</dbReference>
<evidence type="ECO:0000256" key="3">
    <source>
        <dbReference type="ARBA" id="ARBA00022553"/>
    </source>
</evidence>
<protein>
    <recommendedName>
        <fullName evidence="2">histidine kinase</fullName>
        <ecNumber evidence="2">2.7.13.3</ecNumber>
    </recommendedName>
</protein>
<keyword evidence="4" id="KW-0808">Transferase</keyword>
<dbReference type="EMBL" id="JTDI01000003">
    <property type="protein sequence ID" value="KHK91515.1"/>
    <property type="molecule type" value="Genomic_DNA"/>
</dbReference>
<dbReference type="InterPro" id="IPR003594">
    <property type="entry name" value="HATPase_dom"/>
</dbReference>
<dbReference type="Pfam" id="PF00512">
    <property type="entry name" value="HisKA"/>
    <property type="match status" value="1"/>
</dbReference>
<dbReference type="SUPFAM" id="SSF47384">
    <property type="entry name" value="Homodimeric domain of signal transducing histidine kinase"/>
    <property type="match status" value="1"/>
</dbReference>
<evidence type="ECO:0000313" key="11">
    <source>
        <dbReference type="Proteomes" id="UP000031057"/>
    </source>
</evidence>
<keyword evidence="6 10" id="KW-0418">Kinase</keyword>
<evidence type="ECO:0000256" key="2">
    <source>
        <dbReference type="ARBA" id="ARBA00012438"/>
    </source>
</evidence>
<keyword evidence="5" id="KW-0547">Nucleotide-binding</keyword>
<dbReference type="Pfam" id="PF02518">
    <property type="entry name" value="HATPase_c"/>
    <property type="match status" value="1"/>
</dbReference>
<evidence type="ECO:0000256" key="6">
    <source>
        <dbReference type="ARBA" id="ARBA00022777"/>
    </source>
</evidence>
<sequence length="378" mass="41138">MSLALMTTLPEANRVLASLPHAVVLLEPGLLIASVNPAGEQFFGQSLRRLVGSKLGDVLVFPDKRLFERLHDYETPVSAREIVVTLRGKGARRIDINVAPVADTTGWQILTIHDHSAAEALGDDSGGVDNAVVRGPEIMAHEIKNPLAGIRGAAQLLARKIEARDRPLTDLITSEVDRIANLIEQMQKLSGRTAPPVEPCNLHEAARRAVDIIKAADGEGVAEGQRSYRLVEEFDPSLPPVLGSLDGLVQVIINLLSNAVEASQEAQEPRVTIRTRFASGLQLHTTDSGTPVRLPVELRVSDNGPGIDPAMRDHIFEPFVTTKKSGQGLGLPLVRKLVRDMNGRITHERDEAAGLTHFRVHLPLALETQRRAPRRKPA</sequence>
<dbReference type="Gene3D" id="3.30.565.10">
    <property type="entry name" value="Histidine kinase-like ATPase, C-terminal domain"/>
    <property type="match status" value="1"/>
</dbReference>
<feature type="domain" description="Histidine kinase" evidence="9">
    <location>
        <begin position="138"/>
        <end position="366"/>
    </location>
</feature>
<dbReference type="InterPro" id="IPR036890">
    <property type="entry name" value="HATPase_C_sf"/>
</dbReference>
<dbReference type="STRING" id="1348853.LK12_11865"/>
<keyword evidence="11" id="KW-1185">Reference proteome</keyword>
<dbReference type="PANTHER" id="PTHR43065:SF10">
    <property type="entry name" value="PEROXIDE STRESS-ACTIVATED HISTIDINE KINASE MAK3"/>
    <property type="match status" value="1"/>
</dbReference>
<evidence type="ECO:0000256" key="7">
    <source>
        <dbReference type="ARBA" id="ARBA00022840"/>
    </source>
</evidence>
<proteinExistence type="predicted"/>
<dbReference type="InterPro" id="IPR000014">
    <property type="entry name" value="PAS"/>
</dbReference>
<dbReference type="AlphaFoldDB" id="A0A0B1ZK78"/>